<dbReference type="SUPFAM" id="SSF56784">
    <property type="entry name" value="HAD-like"/>
    <property type="match status" value="1"/>
</dbReference>
<evidence type="ECO:0000313" key="5">
    <source>
        <dbReference type="Proteomes" id="UP000192610"/>
    </source>
</evidence>
<evidence type="ECO:0000256" key="2">
    <source>
        <dbReference type="ARBA" id="ARBA00022723"/>
    </source>
</evidence>
<proteinExistence type="inferred from homology"/>
<dbReference type="AlphaFoldDB" id="A0A1V9F0A1"/>
<dbReference type="Gene3D" id="1.10.150.240">
    <property type="entry name" value="Putative phosphatase, domain 2"/>
    <property type="match status" value="1"/>
</dbReference>
<dbReference type="SFLD" id="SFLDG01135">
    <property type="entry name" value="C1.5.6:_HAD__Beta-PGM__Phospha"/>
    <property type="match status" value="1"/>
</dbReference>
<dbReference type="RefSeq" id="WP_081198376.1">
    <property type="nucleotide sequence ID" value="NZ_FOCZ01000018.1"/>
</dbReference>
<dbReference type="SFLD" id="SFLDG01129">
    <property type="entry name" value="C1.5:_HAD__Beta-PGM__Phosphata"/>
    <property type="match status" value="1"/>
</dbReference>
<dbReference type="InterPro" id="IPR041492">
    <property type="entry name" value="HAD_2"/>
</dbReference>
<evidence type="ECO:0008006" key="6">
    <source>
        <dbReference type="Google" id="ProtNLM"/>
    </source>
</evidence>
<dbReference type="EMBL" id="LVXG01000010">
    <property type="protein sequence ID" value="OQP51787.1"/>
    <property type="molecule type" value="Genomic_DNA"/>
</dbReference>
<comment type="caution">
    <text evidence="4">The sequence shown here is derived from an EMBL/GenBank/DDBJ whole genome shotgun (WGS) entry which is preliminary data.</text>
</comment>
<name>A0A1V9F0A1_9BACT</name>
<sequence>MKFSAAIFDMDGLLIDSEPLWQQAGAETLQEFGVTLTDEQYNLTTGLRTPEWIDYWFTHFDINKERAKEAAKTVEQAALDKIKQHGEAMEGVQYIMEFFKTNGFLIGLASSSPMRLIEAVIEKLNIQPYLNAVTSAEHLPHGKPHPQVFLNCAELLQVPPTTCICFEDSFNGMIAAKAARMKCVVIPAPHVHHEGRWNAADRKLSSLLKFNKTILETL</sequence>
<keyword evidence="5" id="KW-1185">Reference proteome</keyword>
<dbReference type="Pfam" id="PF13419">
    <property type="entry name" value="HAD_2"/>
    <property type="match status" value="1"/>
</dbReference>
<dbReference type="NCBIfam" id="TIGR01509">
    <property type="entry name" value="HAD-SF-IA-v3"/>
    <property type="match status" value="1"/>
</dbReference>
<organism evidence="4 5">
    <name type="scientific">Niastella yeongjuensis</name>
    <dbReference type="NCBI Taxonomy" id="354355"/>
    <lineage>
        <taxon>Bacteria</taxon>
        <taxon>Pseudomonadati</taxon>
        <taxon>Bacteroidota</taxon>
        <taxon>Chitinophagia</taxon>
        <taxon>Chitinophagales</taxon>
        <taxon>Chitinophagaceae</taxon>
        <taxon>Niastella</taxon>
    </lineage>
</organism>
<dbReference type="PANTHER" id="PTHR18901:SF38">
    <property type="entry name" value="PSEUDOURIDINE-5'-PHOSPHATASE"/>
    <property type="match status" value="1"/>
</dbReference>
<comment type="similarity">
    <text evidence="1">Belongs to the HAD-like hydrolase superfamily. CbbY/CbbZ/Gph/YieH family.</text>
</comment>
<keyword evidence="3" id="KW-0378">Hydrolase</keyword>
<dbReference type="NCBIfam" id="NF008087">
    <property type="entry name" value="PRK10826.1"/>
    <property type="match status" value="1"/>
</dbReference>
<dbReference type="InterPro" id="IPR036412">
    <property type="entry name" value="HAD-like_sf"/>
</dbReference>
<gene>
    <name evidence="4" type="ORF">A4H97_26625</name>
</gene>
<dbReference type="SFLD" id="SFLDS00003">
    <property type="entry name" value="Haloacid_Dehalogenase"/>
    <property type="match status" value="1"/>
</dbReference>
<dbReference type="InterPro" id="IPR006439">
    <property type="entry name" value="HAD-SF_hydro_IA"/>
</dbReference>
<evidence type="ECO:0000256" key="3">
    <source>
        <dbReference type="ARBA" id="ARBA00022801"/>
    </source>
</evidence>
<dbReference type="FunFam" id="3.40.50.1000:FF:000036">
    <property type="entry name" value="HAD family hydrolase"/>
    <property type="match status" value="1"/>
</dbReference>
<dbReference type="OrthoDB" id="9797743at2"/>
<accession>A0A1V9F0A1</accession>
<keyword evidence="2" id="KW-0479">Metal-binding</keyword>
<evidence type="ECO:0000313" key="4">
    <source>
        <dbReference type="EMBL" id="OQP51787.1"/>
    </source>
</evidence>
<dbReference type="InterPro" id="IPR023214">
    <property type="entry name" value="HAD_sf"/>
</dbReference>
<dbReference type="InterPro" id="IPR023198">
    <property type="entry name" value="PGP-like_dom2"/>
</dbReference>
<dbReference type="GO" id="GO:0016787">
    <property type="term" value="F:hydrolase activity"/>
    <property type="evidence" value="ECO:0007669"/>
    <property type="project" value="UniProtKB-KW"/>
</dbReference>
<dbReference type="STRING" id="354355.SAMN05660816_06252"/>
<protein>
    <recommendedName>
        <fullName evidence="6">HAD family hydrolase</fullName>
    </recommendedName>
</protein>
<dbReference type="Gene3D" id="3.40.50.1000">
    <property type="entry name" value="HAD superfamily/HAD-like"/>
    <property type="match status" value="1"/>
</dbReference>
<evidence type="ECO:0000256" key="1">
    <source>
        <dbReference type="ARBA" id="ARBA00006171"/>
    </source>
</evidence>
<dbReference type="GO" id="GO:0046872">
    <property type="term" value="F:metal ion binding"/>
    <property type="evidence" value="ECO:0007669"/>
    <property type="project" value="UniProtKB-KW"/>
</dbReference>
<dbReference type="PANTHER" id="PTHR18901">
    <property type="entry name" value="2-DEOXYGLUCOSE-6-PHOSPHATE PHOSPHATASE 2"/>
    <property type="match status" value="1"/>
</dbReference>
<dbReference type="Proteomes" id="UP000192610">
    <property type="component" value="Unassembled WGS sequence"/>
</dbReference>
<reference evidence="5" key="1">
    <citation type="submission" date="2016-04" db="EMBL/GenBank/DDBJ databases">
        <authorList>
            <person name="Chen L."/>
            <person name="Zhuang W."/>
            <person name="Wang G."/>
        </authorList>
    </citation>
    <scope>NUCLEOTIDE SEQUENCE [LARGE SCALE GENOMIC DNA]</scope>
    <source>
        <strain evidence="5">17621</strain>
    </source>
</reference>